<dbReference type="GO" id="GO:0035859">
    <property type="term" value="C:Seh1-associated complex"/>
    <property type="evidence" value="ECO:0007669"/>
    <property type="project" value="TreeGrafter"/>
</dbReference>
<dbReference type="OrthoDB" id="311712at2759"/>
<evidence type="ECO:0000313" key="1">
    <source>
        <dbReference type="EMBL" id="CAG7818314.1"/>
    </source>
</evidence>
<protein>
    <submittedName>
        <fullName evidence="1">Uncharacterized protein</fullName>
    </submittedName>
</protein>
<dbReference type="GO" id="GO:0005774">
    <property type="term" value="C:vacuolar membrane"/>
    <property type="evidence" value="ECO:0007669"/>
    <property type="project" value="TreeGrafter"/>
</dbReference>
<comment type="caution">
    <text evidence="1">The sequence shown here is derived from an EMBL/GenBank/DDBJ whole genome shotgun (WGS) entry which is preliminary data.</text>
</comment>
<organism evidence="1 2">
    <name type="scientific">Allacma fusca</name>
    <dbReference type="NCBI Taxonomy" id="39272"/>
    <lineage>
        <taxon>Eukaryota</taxon>
        <taxon>Metazoa</taxon>
        <taxon>Ecdysozoa</taxon>
        <taxon>Arthropoda</taxon>
        <taxon>Hexapoda</taxon>
        <taxon>Collembola</taxon>
        <taxon>Symphypleona</taxon>
        <taxon>Sminthuridae</taxon>
        <taxon>Allacma</taxon>
    </lineage>
</organism>
<feature type="non-terminal residue" evidence="1">
    <location>
        <position position="1"/>
    </location>
</feature>
<name>A0A8J2L9C9_9HEXA</name>
<proteinExistence type="predicted"/>
<dbReference type="EMBL" id="CAJVCH010417453">
    <property type="protein sequence ID" value="CAG7818314.1"/>
    <property type="molecule type" value="Genomic_DNA"/>
</dbReference>
<reference evidence="1" key="1">
    <citation type="submission" date="2021-06" db="EMBL/GenBank/DDBJ databases">
        <authorList>
            <person name="Hodson N. C."/>
            <person name="Mongue J. A."/>
            <person name="Jaron S. K."/>
        </authorList>
    </citation>
    <scope>NUCLEOTIDE SEQUENCE</scope>
</reference>
<accession>A0A8J2L9C9</accession>
<dbReference type="GO" id="GO:1904263">
    <property type="term" value="P:positive regulation of TORC1 signaling"/>
    <property type="evidence" value="ECO:0007669"/>
    <property type="project" value="TreeGrafter"/>
</dbReference>
<dbReference type="InterPro" id="IPR049567">
    <property type="entry name" value="WDR59-like"/>
</dbReference>
<keyword evidence="2" id="KW-1185">Reference proteome</keyword>
<dbReference type="PANTHER" id="PTHR46170:SF1">
    <property type="entry name" value="GATOR COMPLEX PROTEIN WDR59"/>
    <property type="match status" value="1"/>
</dbReference>
<dbReference type="PANTHER" id="PTHR46170">
    <property type="entry name" value="GATOR COMPLEX PROTEIN WDR59"/>
    <property type="match status" value="1"/>
</dbReference>
<evidence type="ECO:0000313" key="2">
    <source>
        <dbReference type="Proteomes" id="UP000708208"/>
    </source>
</evidence>
<dbReference type="GO" id="GO:0034198">
    <property type="term" value="P:cellular response to amino acid starvation"/>
    <property type="evidence" value="ECO:0007669"/>
    <property type="project" value="TreeGrafter"/>
</dbReference>
<dbReference type="GO" id="GO:0035591">
    <property type="term" value="F:signaling adaptor activity"/>
    <property type="evidence" value="ECO:0007669"/>
    <property type="project" value="TreeGrafter"/>
</dbReference>
<dbReference type="AlphaFoldDB" id="A0A8J2L9C9"/>
<dbReference type="Proteomes" id="UP000708208">
    <property type="component" value="Unassembled WGS sequence"/>
</dbReference>
<sequence>MVITAAQDCTVKFSRLAAPVPAQAKGPCLTVATPVWRARPAPIGRGIITQCVPILRRDSGLLNLWDWKRFSSPIYTFQAHDIVEFAWKRAGGNCDLITWSRDQILRVWSLPAEIIELCGETPTNLNRRTSLSTNAGTDYNSDEKNDDLLDEEHEFTKSDTHDSNSLQIKELNLEHRTIHRRKSSTPSTLMKRDELLKKEFEDAASTKHENVIFEQ</sequence>
<gene>
    <name evidence="1" type="ORF">AFUS01_LOCUS28827</name>
</gene>